<feature type="region of interest" description="Disordered" evidence="1">
    <location>
        <begin position="1"/>
        <end position="21"/>
    </location>
</feature>
<reference evidence="3 4" key="2">
    <citation type="journal article" date="2008" name="Bioinformatics">
        <title>Assembly reconciliation.</title>
        <authorList>
            <person name="Zimin A.V."/>
            <person name="Smith D.R."/>
            <person name="Sutton G."/>
            <person name="Yorke J.A."/>
        </authorList>
    </citation>
    <scope>NUCLEOTIDE SEQUENCE [LARGE SCALE GENOMIC DNA]</scope>
    <source>
        <strain evidence="3 4">TSC#14021-0224.01</strain>
    </source>
</reference>
<organism evidence="3 4">
    <name type="scientific">Drosophila erecta</name>
    <name type="common">Fruit fly</name>
    <dbReference type="NCBI Taxonomy" id="7220"/>
    <lineage>
        <taxon>Eukaryota</taxon>
        <taxon>Metazoa</taxon>
        <taxon>Ecdysozoa</taxon>
        <taxon>Arthropoda</taxon>
        <taxon>Hexapoda</taxon>
        <taxon>Insecta</taxon>
        <taxon>Pterygota</taxon>
        <taxon>Neoptera</taxon>
        <taxon>Endopterygota</taxon>
        <taxon>Diptera</taxon>
        <taxon>Brachycera</taxon>
        <taxon>Muscomorpha</taxon>
        <taxon>Ephydroidea</taxon>
        <taxon>Drosophilidae</taxon>
        <taxon>Drosophila</taxon>
        <taxon>Sophophora</taxon>
    </lineage>
</organism>
<sequence length="653" mass="74000">MAKQQQNWAVEAVDPPKNGASYTVLPNRRGYVNRNLQIPLDSGGPPPITPLNVSLNYSTRPQTDNRIRRNSIPVKKTKVPEMQPRNARSPKVKGIELLRSTPPKHLSPELPLTPERRLPPVNPYKMTQRHRDDQLQKSGTDDSEPGTSRQGSHVESIPRSHGNALNSSHIMSQKKLTEKRRQMRKLALMRSRLKLKYQMTQTELDDMEQRIHRSPRGRSKRQSGGAHISLSRLALKIGKPVEESRKLPKEENHETLLKALGEDNVPFMNENNLVKDQKSLESLNPLDTPLATETETENVTETVPNSDLGSEMEIPLDNTSSTTCESVRTNTIYIPLPCQLRNPFASPAKVGYYMPTAYHPKDNFKQSQPAVPSPRLCTLVSSAQRALFARFVNDPLDIVKLIRSMDESTEVTLNAPRAQFSTIACAETDLLCLIEKKPHVTSIERAKELDVSRSPVRCPDYDCQRLCFVSDFNTHILLDHRSLTMERIKTRHTKTFFLDTNMTMLDKAKCHMVYMVRDKIIDTQAEDMNDLLPVMVMSGRTHISKSFGYAEHWATGDRGRQKPTSDIEIFVLWLTGFIPRDVQPLATVSLWSTLGPKMADCVGANTGYIYDIRAPSDVARIVRSRCSMILPMSMIMKMTNNARRFLAIQVQVY</sequence>
<feature type="region of interest" description="Disordered" evidence="1">
    <location>
        <begin position="294"/>
        <end position="322"/>
    </location>
</feature>
<accession>B3NE78</accession>
<dbReference type="Proteomes" id="UP000008711">
    <property type="component" value="Unassembled WGS sequence"/>
</dbReference>
<protein>
    <recommendedName>
        <fullName evidence="2">DUF4729 domain-containing protein</fullName>
    </recommendedName>
</protein>
<dbReference type="OrthoDB" id="7967959at2759"/>
<dbReference type="eggNOG" id="ENOG502SSZE">
    <property type="taxonomic scope" value="Eukaryota"/>
</dbReference>
<dbReference type="HOGENOM" id="CLU_368136_0_0_1"/>
<dbReference type="InterPro" id="IPR031732">
    <property type="entry name" value="DUF4729"/>
</dbReference>
<evidence type="ECO:0000259" key="2">
    <source>
        <dbReference type="Pfam" id="PF15866"/>
    </source>
</evidence>
<reference evidence="3 4" key="1">
    <citation type="journal article" date="2007" name="Nature">
        <title>Evolution of genes and genomes on the Drosophila phylogeny.</title>
        <authorList>
            <consortium name="Drosophila 12 Genomes Consortium"/>
            <person name="Clark A.G."/>
            <person name="Eisen M.B."/>
            <person name="Smith D.R."/>
            <person name="Bergman C.M."/>
            <person name="Oliver B."/>
            <person name="Markow T.A."/>
            <person name="Kaufman T.C."/>
            <person name="Kellis M."/>
            <person name="Gelbart W."/>
            <person name="Iyer V.N."/>
            <person name="Pollard D.A."/>
            <person name="Sackton T.B."/>
            <person name="Larracuente A.M."/>
            <person name="Singh N.D."/>
            <person name="Abad J.P."/>
            <person name="Abt D.N."/>
            <person name="Adryan B."/>
            <person name="Aguade M."/>
            <person name="Akashi H."/>
            <person name="Anderson W.W."/>
            <person name="Aquadro C.F."/>
            <person name="Ardell D.H."/>
            <person name="Arguello R."/>
            <person name="Artieri C.G."/>
            <person name="Barbash D.A."/>
            <person name="Barker D."/>
            <person name="Barsanti P."/>
            <person name="Batterham P."/>
            <person name="Batzoglou S."/>
            <person name="Begun D."/>
            <person name="Bhutkar A."/>
            <person name="Blanco E."/>
            <person name="Bosak S.A."/>
            <person name="Bradley R.K."/>
            <person name="Brand A.D."/>
            <person name="Brent M.R."/>
            <person name="Brooks A.N."/>
            <person name="Brown R.H."/>
            <person name="Butlin R.K."/>
            <person name="Caggese C."/>
            <person name="Calvi B.R."/>
            <person name="Bernardo de Carvalho A."/>
            <person name="Caspi A."/>
            <person name="Castrezana S."/>
            <person name="Celniker S.E."/>
            <person name="Chang J.L."/>
            <person name="Chapple C."/>
            <person name="Chatterji S."/>
            <person name="Chinwalla A."/>
            <person name="Civetta A."/>
            <person name="Clifton S.W."/>
            <person name="Comeron J.M."/>
            <person name="Costello J.C."/>
            <person name="Coyne J.A."/>
            <person name="Daub J."/>
            <person name="David R.G."/>
            <person name="Delcher A.L."/>
            <person name="Delehaunty K."/>
            <person name="Do C.B."/>
            <person name="Ebling H."/>
            <person name="Edwards K."/>
            <person name="Eickbush T."/>
            <person name="Evans J.D."/>
            <person name="Filipski A."/>
            <person name="Findeiss S."/>
            <person name="Freyhult E."/>
            <person name="Fulton L."/>
            <person name="Fulton R."/>
            <person name="Garcia A.C."/>
            <person name="Gardiner A."/>
            <person name="Garfield D.A."/>
            <person name="Garvin B.E."/>
            <person name="Gibson G."/>
            <person name="Gilbert D."/>
            <person name="Gnerre S."/>
            <person name="Godfrey J."/>
            <person name="Good R."/>
            <person name="Gotea V."/>
            <person name="Gravely B."/>
            <person name="Greenberg A.J."/>
            <person name="Griffiths-Jones S."/>
            <person name="Gross S."/>
            <person name="Guigo R."/>
            <person name="Gustafson E.A."/>
            <person name="Haerty W."/>
            <person name="Hahn M.W."/>
            <person name="Halligan D.L."/>
            <person name="Halpern A.L."/>
            <person name="Halter G.M."/>
            <person name="Han M.V."/>
            <person name="Heger A."/>
            <person name="Hillier L."/>
            <person name="Hinrichs A.S."/>
            <person name="Holmes I."/>
            <person name="Hoskins R.A."/>
            <person name="Hubisz M.J."/>
            <person name="Hultmark D."/>
            <person name="Huntley M.A."/>
            <person name="Jaffe D.B."/>
            <person name="Jagadeeshan S."/>
            <person name="Jeck W.R."/>
            <person name="Johnson J."/>
            <person name="Jones C.D."/>
            <person name="Jordan W.C."/>
            <person name="Karpen G.H."/>
            <person name="Kataoka E."/>
            <person name="Keightley P.D."/>
            <person name="Kheradpour P."/>
            <person name="Kirkness E.F."/>
            <person name="Koerich L.B."/>
            <person name="Kristiansen K."/>
            <person name="Kudrna D."/>
            <person name="Kulathinal R.J."/>
            <person name="Kumar S."/>
            <person name="Kwok R."/>
            <person name="Lander E."/>
            <person name="Langley C.H."/>
            <person name="Lapoint R."/>
            <person name="Lazzaro B.P."/>
            <person name="Lee S.J."/>
            <person name="Levesque L."/>
            <person name="Li R."/>
            <person name="Lin C.F."/>
            <person name="Lin M.F."/>
            <person name="Lindblad-Toh K."/>
            <person name="Llopart A."/>
            <person name="Long M."/>
            <person name="Low L."/>
            <person name="Lozovsky E."/>
            <person name="Lu J."/>
            <person name="Luo M."/>
            <person name="Machado C.A."/>
            <person name="Makalowski W."/>
            <person name="Marzo M."/>
            <person name="Matsuda M."/>
            <person name="Matzkin L."/>
            <person name="McAllister B."/>
            <person name="McBride C.S."/>
            <person name="McKernan B."/>
            <person name="McKernan K."/>
            <person name="Mendez-Lago M."/>
            <person name="Minx P."/>
            <person name="Mollenhauer M.U."/>
            <person name="Montooth K."/>
            <person name="Mount S.M."/>
            <person name="Mu X."/>
            <person name="Myers E."/>
            <person name="Negre B."/>
            <person name="Newfeld S."/>
            <person name="Nielsen R."/>
            <person name="Noor M.A."/>
            <person name="O'Grady P."/>
            <person name="Pachter L."/>
            <person name="Papaceit M."/>
            <person name="Parisi M.J."/>
            <person name="Parisi M."/>
            <person name="Parts L."/>
            <person name="Pedersen J.S."/>
            <person name="Pesole G."/>
            <person name="Phillippy A.M."/>
            <person name="Ponting C.P."/>
            <person name="Pop M."/>
            <person name="Porcelli D."/>
            <person name="Powell J.R."/>
            <person name="Prohaska S."/>
            <person name="Pruitt K."/>
            <person name="Puig M."/>
            <person name="Quesneville H."/>
            <person name="Ram K.R."/>
            <person name="Rand D."/>
            <person name="Rasmussen M.D."/>
            <person name="Reed L.K."/>
            <person name="Reenan R."/>
            <person name="Reily A."/>
            <person name="Remington K.A."/>
            <person name="Rieger T.T."/>
            <person name="Ritchie M.G."/>
            <person name="Robin C."/>
            <person name="Rogers Y.H."/>
            <person name="Rohde C."/>
            <person name="Rozas J."/>
            <person name="Rubenfield M.J."/>
            <person name="Ruiz A."/>
            <person name="Russo S."/>
            <person name="Salzberg S.L."/>
            <person name="Sanchez-Gracia A."/>
            <person name="Saranga D.J."/>
            <person name="Sato H."/>
            <person name="Schaeffer S.W."/>
            <person name="Schatz M.C."/>
            <person name="Schlenke T."/>
            <person name="Schwartz R."/>
            <person name="Segarra C."/>
            <person name="Singh R.S."/>
            <person name="Sirot L."/>
            <person name="Sirota M."/>
            <person name="Sisneros N.B."/>
            <person name="Smith C.D."/>
            <person name="Smith T.F."/>
            <person name="Spieth J."/>
            <person name="Stage D.E."/>
            <person name="Stark A."/>
            <person name="Stephan W."/>
            <person name="Strausberg R.L."/>
            <person name="Strempel S."/>
            <person name="Sturgill D."/>
            <person name="Sutton G."/>
            <person name="Sutton G.G."/>
            <person name="Tao W."/>
            <person name="Teichmann S."/>
            <person name="Tobari Y.N."/>
            <person name="Tomimura Y."/>
            <person name="Tsolas J.M."/>
            <person name="Valente V.L."/>
            <person name="Venter E."/>
            <person name="Venter J.C."/>
            <person name="Vicario S."/>
            <person name="Vieira F.G."/>
            <person name="Vilella A.J."/>
            <person name="Villasante A."/>
            <person name="Walenz B."/>
            <person name="Wang J."/>
            <person name="Wasserman M."/>
            <person name="Watts T."/>
            <person name="Wilson D."/>
            <person name="Wilson R.K."/>
            <person name="Wing R.A."/>
            <person name="Wolfner M.F."/>
            <person name="Wong A."/>
            <person name="Wong G.K."/>
            <person name="Wu C.I."/>
            <person name="Wu G."/>
            <person name="Yamamoto D."/>
            <person name="Yang H.P."/>
            <person name="Yang S.P."/>
            <person name="Yorke J.A."/>
            <person name="Yoshida K."/>
            <person name="Zdobnov E."/>
            <person name="Zhang P."/>
            <person name="Zhang Y."/>
            <person name="Zimin A.V."/>
            <person name="Baldwin J."/>
            <person name="Abdouelleil A."/>
            <person name="Abdulkadir J."/>
            <person name="Abebe A."/>
            <person name="Abera B."/>
            <person name="Abreu J."/>
            <person name="Acer S.C."/>
            <person name="Aftuck L."/>
            <person name="Alexander A."/>
            <person name="An P."/>
            <person name="Anderson E."/>
            <person name="Anderson S."/>
            <person name="Arachi H."/>
            <person name="Azer M."/>
            <person name="Bachantsang P."/>
            <person name="Barry A."/>
            <person name="Bayul T."/>
            <person name="Berlin A."/>
            <person name="Bessette D."/>
            <person name="Bloom T."/>
            <person name="Blye J."/>
            <person name="Boguslavskiy L."/>
            <person name="Bonnet C."/>
            <person name="Boukhgalter B."/>
            <person name="Bourzgui I."/>
            <person name="Brown A."/>
            <person name="Cahill P."/>
            <person name="Channer S."/>
            <person name="Cheshatsang Y."/>
            <person name="Chuda L."/>
            <person name="Citroen M."/>
            <person name="Collymore A."/>
            <person name="Cooke P."/>
            <person name="Costello M."/>
            <person name="D'Aco K."/>
            <person name="Daza R."/>
            <person name="De Haan G."/>
            <person name="DeGray S."/>
            <person name="DeMaso C."/>
            <person name="Dhargay N."/>
            <person name="Dooley K."/>
            <person name="Dooley E."/>
            <person name="Doricent M."/>
            <person name="Dorje P."/>
            <person name="Dorjee K."/>
            <person name="Dupes A."/>
            <person name="Elong R."/>
            <person name="Falk J."/>
            <person name="Farina A."/>
            <person name="Faro S."/>
            <person name="Ferguson D."/>
            <person name="Fisher S."/>
            <person name="Foley C.D."/>
            <person name="Franke A."/>
            <person name="Friedrich D."/>
            <person name="Gadbois L."/>
            <person name="Gearin G."/>
            <person name="Gearin C.R."/>
            <person name="Giannoukos G."/>
            <person name="Goode T."/>
            <person name="Graham J."/>
            <person name="Grandbois E."/>
            <person name="Grewal S."/>
            <person name="Gyaltsen K."/>
            <person name="Hafez N."/>
            <person name="Hagos B."/>
            <person name="Hall J."/>
            <person name="Henson C."/>
            <person name="Hollinger A."/>
            <person name="Honan T."/>
            <person name="Huard M.D."/>
            <person name="Hughes L."/>
            <person name="Hurhula B."/>
            <person name="Husby M.E."/>
            <person name="Kamat A."/>
            <person name="Kanga B."/>
            <person name="Kashin S."/>
            <person name="Khazanovich D."/>
            <person name="Kisner P."/>
            <person name="Lance K."/>
            <person name="Lara M."/>
            <person name="Lee W."/>
            <person name="Lennon N."/>
            <person name="Letendre F."/>
            <person name="LeVine R."/>
            <person name="Lipovsky A."/>
            <person name="Liu X."/>
            <person name="Liu J."/>
            <person name="Liu S."/>
            <person name="Lokyitsang T."/>
            <person name="Lokyitsang Y."/>
            <person name="Lubonja R."/>
            <person name="Lui A."/>
            <person name="MacDonald P."/>
            <person name="Magnisalis V."/>
            <person name="Maru K."/>
            <person name="Matthews C."/>
            <person name="McCusker W."/>
            <person name="McDonough S."/>
            <person name="Mehta T."/>
            <person name="Meldrim J."/>
            <person name="Meneus L."/>
            <person name="Mihai O."/>
            <person name="Mihalev A."/>
            <person name="Mihova T."/>
            <person name="Mittelman R."/>
            <person name="Mlenga V."/>
            <person name="Montmayeur A."/>
            <person name="Mulrain L."/>
            <person name="Navidi A."/>
            <person name="Naylor J."/>
            <person name="Negash T."/>
            <person name="Nguyen T."/>
            <person name="Nguyen N."/>
            <person name="Nicol R."/>
            <person name="Norbu C."/>
            <person name="Norbu N."/>
            <person name="Novod N."/>
            <person name="O'Neill B."/>
            <person name="Osman S."/>
            <person name="Markiewicz E."/>
            <person name="Oyono O.L."/>
            <person name="Patti C."/>
            <person name="Phunkhang P."/>
            <person name="Pierre F."/>
            <person name="Priest M."/>
            <person name="Raghuraman S."/>
            <person name="Rege F."/>
            <person name="Reyes R."/>
            <person name="Rise C."/>
            <person name="Rogov P."/>
            <person name="Ross K."/>
            <person name="Ryan E."/>
            <person name="Settipalli S."/>
            <person name="Shea T."/>
            <person name="Sherpa N."/>
            <person name="Shi L."/>
            <person name="Shih D."/>
            <person name="Sparrow T."/>
            <person name="Spaulding J."/>
            <person name="Stalker J."/>
            <person name="Stange-Thomann N."/>
            <person name="Stavropoulos S."/>
            <person name="Stone C."/>
            <person name="Strader C."/>
            <person name="Tesfaye S."/>
            <person name="Thomson T."/>
            <person name="Thoulutsang Y."/>
            <person name="Thoulutsang D."/>
            <person name="Topham K."/>
            <person name="Topping I."/>
            <person name="Tsamla T."/>
            <person name="Vassiliev H."/>
            <person name="Vo A."/>
            <person name="Wangchuk T."/>
            <person name="Wangdi T."/>
            <person name="Weiand M."/>
            <person name="Wilkinson J."/>
            <person name="Wilson A."/>
            <person name="Yadav S."/>
            <person name="Young G."/>
            <person name="Yu Q."/>
            <person name="Zembek L."/>
            <person name="Zhong D."/>
            <person name="Zimmer A."/>
            <person name="Zwirko Z."/>
            <person name="Jaffe D.B."/>
            <person name="Alvarez P."/>
            <person name="Brockman W."/>
            <person name="Butler J."/>
            <person name="Chin C."/>
            <person name="Gnerre S."/>
            <person name="Grabherr M."/>
            <person name="Kleber M."/>
            <person name="Mauceli E."/>
            <person name="MacCallum I."/>
        </authorList>
    </citation>
    <scope>NUCLEOTIDE SEQUENCE [LARGE SCALE GENOMIC DNA]</scope>
    <source>
        <strain evidence="3 4">TSC#14021-0224.01</strain>
    </source>
</reference>
<feature type="region of interest" description="Disordered" evidence="1">
    <location>
        <begin position="208"/>
        <end position="228"/>
    </location>
</feature>
<feature type="domain" description="DUF4729" evidence="2">
    <location>
        <begin position="457"/>
        <end position="641"/>
    </location>
</feature>
<dbReference type="AlphaFoldDB" id="B3NE78"/>
<keyword evidence="4" id="KW-1185">Reference proteome</keyword>
<feature type="compositionally biased region" description="Basic residues" evidence="1">
    <location>
        <begin position="212"/>
        <end position="221"/>
    </location>
</feature>
<evidence type="ECO:0000313" key="4">
    <source>
        <dbReference type="Proteomes" id="UP000008711"/>
    </source>
</evidence>
<dbReference type="Pfam" id="PF15866">
    <property type="entry name" value="DUF4729"/>
    <property type="match status" value="1"/>
</dbReference>
<name>B3NE78_DROER</name>
<evidence type="ECO:0000313" key="3">
    <source>
        <dbReference type="EMBL" id="EDV52642.2"/>
    </source>
</evidence>
<proteinExistence type="predicted"/>
<feature type="region of interest" description="Disordered" evidence="1">
    <location>
        <begin position="57"/>
        <end position="176"/>
    </location>
</feature>
<gene>
    <name evidence="3" type="primary">Dere\GG16180</name>
    <name evidence="3" type="synonym">dere_GLEANR_16185</name>
    <name evidence="3" type="synonym">GG16180</name>
    <name evidence="3" type="ORF">Dere_GG16180</name>
</gene>
<dbReference type="EMBL" id="CH954178">
    <property type="protein sequence ID" value="EDV52642.2"/>
    <property type="molecule type" value="Genomic_DNA"/>
</dbReference>
<evidence type="ECO:0000256" key="1">
    <source>
        <dbReference type="SAM" id="MobiDB-lite"/>
    </source>
</evidence>